<keyword evidence="6 15" id="KW-0963">Cytoplasm</keyword>
<dbReference type="GO" id="GO:0046100">
    <property type="term" value="P:hypoxanthine metabolic process"/>
    <property type="evidence" value="ECO:0007669"/>
    <property type="project" value="TreeGrafter"/>
</dbReference>
<evidence type="ECO:0000256" key="1">
    <source>
        <dbReference type="ARBA" id="ARBA00001946"/>
    </source>
</evidence>
<dbReference type="InterPro" id="IPR000836">
    <property type="entry name" value="PRTase_dom"/>
</dbReference>
<proteinExistence type="inferred from homology"/>
<dbReference type="PANTHER" id="PTHR43340:SF1">
    <property type="entry name" value="HYPOXANTHINE PHOSPHORIBOSYLTRANSFERASE"/>
    <property type="match status" value="1"/>
</dbReference>
<evidence type="ECO:0000256" key="14">
    <source>
        <dbReference type="ARBA" id="ARBA00049402"/>
    </source>
</evidence>
<dbReference type="EC" id="2.4.2.8" evidence="15"/>
<evidence type="ECO:0000256" key="4">
    <source>
        <dbReference type="ARBA" id="ARBA00004676"/>
    </source>
</evidence>
<dbReference type="CDD" id="cd06223">
    <property type="entry name" value="PRTases_typeI"/>
    <property type="match status" value="1"/>
</dbReference>
<dbReference type="InterPro" id="IPR029057">
    <property type="entry name" value="PRTase-like"/>
</dbReference>
<dbReference type="GO" id="GO:0006178">
    <property type="term" value="P:guanine salvage"/>
    <property type="evidence" value="ECO:0007669"/>
    <property type="project" value="TreeGrafter"/>
</dbReference>
<keyword evidence="10 15" id="KW-0660">Purine salvage</keyword>
<dbReference type="Gene3D" id="3.40.50.2020">
    <property type="match status" value="1"/>
</dbReference>
<dbReference type="AlphaFoldDB" id="A0A5B8K823"/>
<dbReference type="GO" id="GO:0006166">
    <property type="term" value="P:purine ribonucleoside salvage"/>
    <property type="evidence" value="ECO:0007669"/>
    <property type="project" value="UniProtKB-KW"/>
</dbReference>
<reference evidence="17 18" key="1">
    <citation type="journal article" date="2019" name="Microbiol. Resour. Announc.">
        <title>Complete Genome Sequences of Three Mycoplasma anserisalpingitis (Mycoplasma sp. 1220) Strains.</title>
        <authorList>
            <person name="Grozner D."/>
            <person name="Forro B."/>
            <person name="Kovacs A.B."/>
            <person name="Marton S."/>
            <person name="Banyai K."/>
            <person name="Kreizinger Z."/>
            <person name="Sulyok K.M."/>
            <person name="Gyuranecz M."/>
        </authorList>
    </citation>
    <scope>NUCLEOTIDE SEQUENCE [LARGE SCALE GENOMIC DNA]</scope>
    <source>
        <strain evidence="17 18">ATCC:BAA-2147</strain>
    </source>
</reference>
<dbReference type="FunFam" id="3.40.50.2020:FF:000006">
    <property type="entry name" value="Hypoxanthine phosphoribosyltransferase"/>
    <property type="match status" value="1"/>
</dbReference>
<dbReference type="UniPathway" id="UPA00591">
    <property type="reaction ID" value="UER00648"/>
</dbReference>
<dbReference type="InterPro" id="IPR050408">
    <property type="entry name" value="HGPRT"/>
</dbReference>
<dbReference type="GO" id="GO:0005829">
    <property type="term" value="C:cytosol"/>
    <property type="evidence" value="ECO:0007669"/>
    <property type="project" value="TreeGrafter"/>
</dbReference>
<comment type="cofactor">
    <cofactor evidence="1 15">
        <name>Mg(2+)</name>
        <dbReference type="ChEBI" id="CHEBI:18420"/>
    </cofactor>
</comment>
<evidence type="ECO:0000256" key="15">
    <source>
        <dbReference type="RuleBase" id="RU364099"/>
    </source>
</evidence>
<protein>
    <recommendedName>
        <fullName evidence="15">Hypoxanthine phosphoribosyltransferase</fullName>
        <ecNumber evidence="15">2.4.2.8</ecNumber>
    </recommendedName>
</protein>
<name>A0A5B8K823_9MOLU</name>
<keyword evidence="9 15" id="KW-0479">Metal-binding</keyword>
<comment type="pathway">
    <text evidence="4">Purine metabolism; GMP biosynthesis via salvage pathway; GMP from guanine: step 1/1.</text>
</comment>
<dbReference type="Proteomes" id="UP000318927">
    <property type="component" value="Chromosome"/>
</dbReference>
<evidence type="ECO:0000256" key="11">
    <source>
        <dbReference type="ARBA" id="ARBA00022741"/>
    </source>
</evidence>
<dbReference type="SUPFAM" id="SSF53271">
    <property type="entry name" value="PRTase-like"/>
    <property type="match status" value="1"/>
</dbReference>
<keyword evidence="18" id="KW-1185">Reference proteome</keyword>
<keyword evidence="7 15" id="KW-0328">Glycosyltransferase</keyword>
<dbReference type="EMBL" id="CP042295">
    <property type="protein sequence ID" value="QDY87067.1"/>
    <property type="molecule type" value="Genomic_DNA"/>
</dbReference>
<evidence type="ECO:0000256" key="2">
    <source>
        <dbReference type="ARBA" id="ARBA00004496"/>
    </source>
</evidence>
<dbReference type="PANTHER" id="PTHR43340">
    <property type="entry name" value="HYPOXANTHINE-GUANINE PHOSPHORIBOSYLTRANSFERASE"/>
    <property type="match status" value="1"/>
</dbReference>
<dbReference type="OrthoDB" id="9802824at2"/>
<dbReference type="GO" id="GO:0032264">
    <property type="term" value="P:IMP salvage"/>
    <property type="evidence" value="ECO:0007669"/>
    <property type="project" value="UniProtKB-UniPathway"/>
</dbReference>
<dbReference type="InterPro" id="IPR005904">
    <property type="entry name" value="Hxn_phspho_trans"/>
</dbReference>
<dbReference type="GO" id="GO:0000287">
    <property type="term" value="F:magnesium ion binding"/>
    <property type="evidence" value="ECO:0007669"/>
    <property type="project" value="TreeGrafter"/>
</dbReference>
<evidence type="ECO:0000256" key="8">
    <source>
        <dbReference type="ARBA" id="ARBA00022679"/>
    </source>
</evidence>
<keyword evidence="8 15" id="KW-0808">Transferase</keyword>
<evidence type="ECO:0000313" key="18">
    <source>
        <dbReference type="Proteomes" id="UP000318927"/>
    </source>
</evidence>
<dbReference type="GO" id="GO:0032263">
    <property type="term" value="P:GMP salvage"/>
    <property type="evidence" value="ECO:0007669"/>
    <property type="project" value="TreeGrafter"/>
</dbReference>
<evidence type="ECO:0000256" key="7">
    <source>
        <dbReference type="ARBA" id="ARBA00022676"/>
    </source>
</evidence>
<gene>
    <name evidence="17" type="primary">hpt</name>
    <name evidence="17" type="ORF">FRW55_02780</name>
</gene>
<dbReference type="GO" id="GO:0004422">
    <property type="term" value="F:hypoxanthine phosphoribosyltransferase activity"/>
    <property type="evidence" value="ECO:0007669"/>
    <property type="project" value="InterPro"/>
</dbReference>
<accession>A0A5B8K823</accession>
<dbReference type="Pfam" id="PF00156">
    <property type="entry name" value="Pribosyltran"/>
    <property type="match status" value="1"/>
</dbReference>
<feature type="domain" description="Phosphoribosyltransferase" evidence="16">
    <location>
        <begin position="14"/>
        <end position="164"/>
    </location>
</feature>
<organism evidence="17 18">
    <name type="scientific">Mycoplasma anserisalpingitidis</name>
    <dbReference type="NCBI Taxonomy" id="519450"/>
    <lineage>
        <taxon>Bacteria</taxon>
        <taxon>Bacillati</taxon>
        <taxon>Mycoplasmatota</taxon>
        <taxon>Mollicutes</taxon>
        <taxon>Mycoplasmataceae</taxon>
        <taxon>Mycoplasma</taxon>
    </lineage>
</organism>
<evidence type="ECO:0000256" key="13">
    <source>
        <dbReference type="ARBA" id="ARBA00048811"/>
    </source>
</evidence>
<evidence type="ECO:0000256" key="6">
    <source>
        <dbReference type="ARBA" id="ARBA00022490"/>
    </source>
</evidence>
<dbReference type="GO" id="GO:0000166">
    <property type="term" value="F:nucleotide binding"/>
    <property type="evidence" value="ECO:0007669"/>
    <property type="project" value="UniProtKB-KW"/>
</dbReference>
<dbReference type="GO" id="GO:0052657">
    <property type="term" value="F:guanine phosphoribosyltransferase activity"/>
    <property type="evidence" value="ECO:0007669"/>
    <property type="project" value="UniProtKB-ARBA"/>
</dbReference>
<keyword evidence="12 15" id="KW-0460">Magnesium</keyword>
<comment type="subcellular location">
    <subcellularLocation>
        <location evidence="2 15">Cytoplasm</location>
    </subcellularLocation>
</comment>
<evidence type="ECO:0000256" key="9">
    <source>
        <dbReference type="ARBA" id="ARBA00022723"/>
    </source>
</evidence>
<dbReference type="KEGG" id="mans:FRW55_02780"/>
<evidence type="ECO:0000256" key="3">
    <source>
        <dbReference type="ARBA" id="ARBA00004669"/>
    </source>
</evidence>
<evidence type="ECO:0000256" key="5">
    <source>
        <dbReference type="ARBA" id="ARBA00008391"/>
    </source>
</evidence>
<comment type="catalytic activity">
    <reaction evidence="14">
        <text>IMP + diphosphate = hypoxanthine + 5-phospho-alpha-D-ribose 1-diphosphate</text>
        <dbReference type="Rhea" id="RHEA:17973"/>
        <dbReference type="ChEBI" id="CHEBI:17368"/>
        <dbReference type="ChEBI" id="CHEBI:33019"/>
        <dbReference type="ChEBI" id="CHEBI:58017"/>
        <dbReference type="ChEBI" id="CHEBI:58053"/>
        <dbReference type="EC" id="2.4.2.8"/>
    </reaction>
    <physiologicalReaction direction="right-to-left" evidence="14">
        <dbReference type="Rhea" id="RHEA:17975"/>
    </physiologicalReaction>
</comment>
<dbReference type="RefSeq" id="WP_146368633.1">
    <property type="nucleotide sequence ID" value="NZ_CP042295.1"/>
</dbReference>
<dbReference type="NCBIfam" id="TIGR01203">
    <property type="entry name" value="HGPRTase"/>
    <property type="match status" value="1"/>
</dbReference>
<keyword evidence="11 15" id="KW-0547">Nucleotide-binding</keyword>
<evidence type="ECO:0000259" key="16">
    <source>
        <dbReference type="Pfam" id="PF00156"/>
    </source>
</evidence>
<comment type="pathway">
    <text evidence="3 15">Purine metabolism; IMP biosynthesis via salvage pathway; IMP from hypoxanthine: step 1/1.</text>
</comment>
<comment type="similarity">
    <text evidence="5 15">Belongs to the purine/pyrimidine phosphoribosyltransferase family.</text>
</comment>
<sequence length="183" mass="20921">MTLVDKRIKKVLYSQVEIEQKIVELADWVNEEFKDSKNLIIVCLLKGAMPFMAQLIKSVSVDHSIDFMITSSYAGSHASSGSVKIIMDLANDIENKDVLVVEDIIDSGITLDKIKDILQTRKPNKLKILTFLDKPYNRKVQLNADKFGFLVPNEFLVGFGLDYKEKMRNLPYIGIFDEKFLEK</sequence>
<comment type="catalytic activity">
    <reaction evidence="13">
        <text>GMP + diphosphate = guanine + 5-phospho-alpha-D-ribose 1-diphosphate</text>
        <dbReference type="Rhea" id="RHEA:25424"/>
        <dbReference type="ChEBI" id="CHEBI:16235"/>
        <dbReference type="ChEBI" id="CHEBI:33019"/>
        <dbReference type="ChEBI" id="CHEBI:58017"/>
        <dbReference type="ChEBI" id="CHEBI:58115"/>
        <dbReference type="EC" id="2.4.2.8"/>
    </reaction>
    <physiologicalReaction direction="right-to-left" evidence="13">
        <dbReference type="Rhea" id="RHEA:25426"/>
    </physiologicalReaction>
</comment>
<evidence type="ECO:0000256" key="10">
    <source>
        <dbReference type="ARBA" id="ARBA00022726"/>
    </source>
</evidence>
<evidence type="ECO:0000313" key="17">
    <source>
        <dbReference type="EMBL" id="QDY87067.1"/>
    </source>
</evidence>
<evidence type="ECO:0000256" key="12">
    <source>
        <dbReference type="ARBA" id="ARBA00022842"/>
    </source>
</evidence>